<comment type="similarity">
    <text evidence="5 15">In the C-terminal section; belongs to the HTP reductase family.</text>
</comment>
<comment type="function">
    <text evidence="1 15">Converts 2,5-diamino-6-(ribosylamino)-4(3h)-pyrimidinone 5'-phosphate into 5-amino-6-(ribosylamino)-2,4(1h,3h)-pyrimidinedione 5'-phosphate.</text>
</comment>
<dbReference type="GO" id="GO:0008835">
    <property type="term" value="F:diaminohydroxyphosphoribosylaminopyrimidine deaminase activity"/>
    <property type="evidence" value="ECO:0007669"/>
    <property type="project" value="UniProtKB-EC"/>
</dbReference>
<feature type="binding site" evidence="17">
    <location>
        <position position="207"/>
    </location>
    <ligand>
        <name>substrate</name>
    </ligand>
</feature>
<evidence type="ECO:0000256" key="12">
    <source>
        <dbReference type="ARBA" id="ARBA00023268"/>
    </source>
</evidence>
<feature type="active site" description="Proton donor" evidence="16">
    <location>
        <position position="52"/>
    </location>
</feature>
<feature type="binding site" evidence="17">
    <location>
        <position position="204"/>
    </location>
    <ligand>
        <name>substrate</name>
    </ligand>
</feature>
<dbReference type="Proteomes" id="UP000243333">
    <property type="component" value="Unassembled WGS sequence"/>
</dbReference>
<evidence type="ECO:0000259" key="19">
    <source>
        <dbReference type="PROSITE" id="PS51747"/>
    </source>
</evidence>
<evidence type="ECO:0000313" key="20">
    <source>
        <dbReference type="EMBL" id="SDF40477.1"/>
    </source>
</evidence>
<accession>A0A1G7KTC0</accession>
<comment type="catalytic activity">
    <reaction evidence="14 15">
        <text>2,5-diamino-6-hydroxy-4-(5-phosphoribosylamino)-pyrimidine + H2O + H(+) = 5-amino-6-(5-phospho-D-ribosylamino)uracil + NH4(+)</text>
        <dbReference type="Rhea" id="RHEA:21868"/>
        <dbReference type="ChEBI" id="CHEBI:15377"/>
        <dbReference type="ChEBI" id="CHEBI:15378"/>
        <dbReference type="ChEBI" id="CHEBI:28938"/>
        <dbReference type="ChEBI" id="CHEBI:58453"/>
        <dbReference type="ChEBI" id="CHEBI:58614"/>
        <dbReference type="EC" id="3.5.4.26"/>
    </reaction>
</comment>
<evidence type="ECO:0000256" key="6">
    <source>
        <dbReference type="ARBA" id="ARBA00022619"/>
    </source>
</evidence>
<evidence type="ECO:0000256" key="4">
    <source>
        <dbReference type="ARBA" id="ARBA00005259"/>
    </source>
</evidence>
<dbReference type="EMBL" id="FNBU01000009">
    <property type="protein sequence ID" value="SDF40477.1"/>
    <property type="molecule type" value="Genomic_DNA"/>
</dbReference>
<dbReference type="InterPro" id="IPR002734">
    <property type="entry name" value="RibDG_C"/>
</dbReference>
<dbReference type="Gene3D" id="3.40.140.10">
    <property type="entry name" value="Cytidine Deaminase, domain 2"/>
    <property type="match status" value="1"/>
</dbReference>
<feature type="binding site" evidence="17">
    <location>
        <position position="196"/>
    </location>
    <ligand>
        <name>NADP(+)</name>
        <dbReference type="ChEBI" id="CHEBI:58349"/>
    </ligand>
</feature>
<organism evidence="20 21">
    <name type="scientific">Sporolituus thermophilus DSM 23256</name>
    <dbReference type="NCBI Taxonomy" id="1123285"/>
    <lineage>
        <taxon>Bacteria</taxon>
        <taxon>Bacillati</taxon>
        <taxon>Bacillota</taxon>
        <taxon>Negativicutes</taxon>
        <taxon>Selenomonadales</taxon>
        <taxon>Sporomusaceae</taxon>
        <taxon>Sporolituus</taxon>
    </lineage>
</organism>
<keyword evidence="11 15" id="KW-0560">Oxidoreductase</keyword>
<dbReference type="STRING" id="1123285.SAMN05660235_01483"/>
<dbReference type="PROSITE" id="PS51747">
    <property type="entry name" value="CYT_DCMP_DEAMINASES_2"/>
    <property type="match status" value="1"/>
</dbReference>
<evidence type="ECO:0000313" key="21">
    <source>
        <dbReference type="Proteomes" id="UP000243333"/>
    </source>
</evidence>
<dbReference type="InterPro" id="IPR002125">
    <property type="entry name" value="CMP_dCMP_dom"/>
</dbReference>
<dbReference type="PROSITE" id="PS00903">
    <property type="entry name" value="CYT_DCMP_DEAMINASES_1"/>
    <property type="match status" value="1"/>
</dbReference>
<feature type="binding site" evidence="17">
    <location>
        <position position="170"/>
    </location>
    <ligand>
        <name>NADP(+)</name>
        <dbReference type="ChEBI" id="CHEBI:58349"/>
    </ligand>
</feature>
<dbReference type="GO" id="GO:0050661">
    <property type="term" value="F:NADP binding"/>
    <property type="evidence" value="ECO:0007669"/>
    <property type="project" value="InterPro"/>
</dbReference>
<feature type="binding site" evidence="17">
    <location>
        <position position="168"/>
    </location>
    <ligand>
        <name>substrate</name>
    </ligand>
</feature>
<dbReference type="InterPro" id="IPR050765">
    <property type="entry name" value="Riboflavin_Biosynth_HTPR"/>
</dbReference>
<evidence type="ECO:0000256" key="2">
    <source>
        <dbReference type="ARBA" id="ARBA00004882"/>
    </source>
</evidence>
<feature type="binding site" evidence="18">
    <location>
        <position position="84"/>
    </location>
    <ligand>
        <name>Zn(2+)</name>
        <dbReference type="ChEBI" id="CHEBI:29105"/>
        <note>catalytic</note>
    </ligand>
</feature>
<dbReference type="CDD" id="cd01284">
    <property type="entry name" value="Riboflavin_deaminase-reductase"/>
    <property type="match status" value="1"/>
</dbReference>
<evidence type="ECO:0000256" key="14">
    <source>
        <dbReference type="ARBA" id="ARBA00049886"/>
    </source>
</evidence>
<dbReference type="FunFam" id="3.40.140.10:FF:000025">
    <property type="entry name" value="Riboflavin biosynthesis protein RibD"/>
    <property type="match status" value="1"/>
</dbReference>
<feature type="binding site" evidence="17">
    <location>
        <position position="200"/>
    </location>
    <ligand>
        <name>NADP(+)</name>
        <dbReference type="ChEBI" id="CHEBI:58349"/>
    </ligand>
</feature>
<dbReference type="GO" id="GO:0009231">
    <property type="term" value="P:riboflavin biosynthetic process"/>
    <property type="evidence" value="ECO:0007669"/>
    <property type="project" value="UniProtKB-UniPathway"/>
</dbReference>
<evidence type="ECO:0000256" key="9">
    <source>
        <dbReference type="ARBA" id="ARBA00022833"/>
    </source>
</evidence>
<dbReference type="SUPFAM" id="SSF53597">
    <property type="entry name" value="Dihydrofolate reductase-like"/>
    <property type="match status" value="1"/>
</dbReference>
<dbReference type="InterPro" id="IPR016193">
    <property type="entry name" value="Cytidine_deaminase-like"/>
</dbReference>
<dbReference type="InterPro" id="IPR016192">
    <property type="entry name" value="APOBEC/CMP_deaminase_Zn-bd"/>
</dbReference>
<keyword evidence="10 15" id="KW-0521">NADP</keyword>
<keyword evidence="9 15" id="KW-0862">Zinc</keyword>
<dbReference type="EC" id="1.1.1.193" evidence="15"/>
<evidence type="ECO:0000256" key="17">
    <source>
        <dbReference type="PIRSR" id="PIRSR006769-2"/>
    </source>
</evidence>
<protein>
    <recommendedName>
        <fullName evidence="15">Riboflavin biosynthesis protein RibD</fullName>
    </recommendedName>
    <domain>
        <recommendedName>
            <fullName evidence="15">Diaminohydroxyphosphoribosylaminopyrimidine deaminase</fullName>
            <shortName evidence="15">DRAP deaminase</shortName>
            <ecNumber evidence="15">3.5.4.26</ecNumber>
        </recommendedName>
        <alternativeName>
            <fullName evidence="15">Riboflavin-specific deaminase</fullName>
        </alternativeName>
    </domain>
    <domain>
        <recommendedName>
            <fullName evidence="15">5-amino-6-(5-phosphoribosylamino)uracil reductase</fullName>
            <ecNumber evidence="15">1.1.1.193</ecNumber>
        </recommendedName>
        <alternativeName>
            <fullName evidence="15">HTP reductase</fullName>
        </alternativeName>
    </domain>
</protein>
<keyword evidence="7 15" id="KW-0479">Metal-binding</keyword>
<dbReference type="NCBIfam" id="TIGR00227">
    <property type="entry name" value="ribD_Cterm"/>
    <property type="match status" value="1"/>
</dbReference>
<sequence>MDHESYMRRALALARRAEGQTSPNPMVGAVIVKDGTIVSEGWHHRAGTPHAEIHALNQAGDLAKGATLYVTLEPCSHYGRTGPCVQAVVQAGISRVVAAMTDPNPLVAGQGFKFLRENGVEVIEGVLAAEAAQLNEVFIKWITTKMPFGILKTAMSLDGKIATYTGHSQWITGLPARTRVHEWRSKYDAVLVGVGTVLADNPELTVRLITNGKNPLRIVADSLARTPLNAKVITDGKAPTIIAVAPEAPADRIAALKAGGAEVVQVARGPDGIDLRSLFAYLGSRSITSVLIEGGGAIGASALAANVVDKVHWFIAPKIIGGRSAPGPIGGMGAEFLEQAVQLEDTTIEYIGDDLLVTAYVKKREGRDVYRTCGRIGPS</sequence>
<dbReference type="GO" id="GO:0008703">
    <property type="term" value="F:5-amino-6-(5-phosphoribosylamino)uracil reductase activity"/>
    <property type="evidence" value="ECO:0007669"/>
    <property type="project" value="UniProtKB-EC"/>
</dbReference>
<dbReference type="InterPro" id="IPR024072">
    <property type="entry name" value="DHFR-like_dom_sf"/>
</dbReference>
<dbReference type="AlphaFoldDB" id="A0A1G7KTC0"/>
<evidence type="ECO:0000256" key="18">
    <source>
        <dbReference type="PIRSR" id="PIRSR006769-3"/>
    </source>
</evidence>
<proteinExistence type="inferred from homology"/>
<keyword evidence="8 15" id="KW-0378">Hydrolase</keyword>
<evidence type="ECO:0000256" key="7">
    <source>
        <dbReference type="ARBA" id="ARBA00022723"/>
    </source>
</evidence>
<evidence type="ECO:0000256" key="16">
    <source>
        <dbReference type="PIRSR" id="PIRSR006769-1"/>
    </source>
</evidence>
<keyword evidence="6 15" id="KW-0686">Riboflavin biosynthesis</keyword>
<dbReference type="EC" id="3.5.4.26" evidence="15"/>
<feature type="binding site" evidence="17">
    <location>
        <position position="222"/>
    </location>
    <ligand>
        <name>NADP(+)</name>
        <dbReference type="ChEBI" id="CHEBI:58349"/>
    </ligand>
</feature>
<feature type="binding site" evidence="17">
    <location>
        <position position="293"/>
    </location>
    <ligand>
        <name>substrate</name>
    </ligand>
</feature>
<keyword evidence="21" id="KW-1185">Reference proteome</keyword>
<dbReference type="UniPathway" id="UPA00275">
    <property type="reaction ID" value="UER00401"/>
</dbReference>
<dbReference type="PIRSF" id="PIRSF006769">
    <property type="entry name" value="RibD"/>
    <property type="match status" value="1"/>
</dbReference>
<comment type="catalytic activity">
    <reaction evidence="13 15">
        <text>5-amino-6-(5-phospho-D-ribitylamino)uracil + NADP(+) = 5-amino-6-(5-phospho-D-ribosylamino)uracil + NADPH + H(+)</text>
        <dbReference type="Rhea" id="RHEA:17845"/>
        <dbReference type="ChEBI" id="CHEBI:15378"/>
        <dbReference type="ChEBI" id="CHEBI:57783"/>
        <dbReference type="ChEBI" id="CHEBI:58349"/>
        <dbReference type="ChEBI" id="CHEBI:58421"/>
        <dbReference type="ChEBI" id="CHEBI:58453"/>
        <dbReference type="EC" id="1.1.1.193"/>
    </reaction>
</comment>
<reference evidence="21" key="1">
    <citation type="submission" date="2016-10" db="EMBL/GenBank/DDBJ databases">
        <authorList>
            <person name="Varghese N."/>
            <person name="Submissions S."/>
        </authorList>
    </citation>
    <scope>NUCLEOTIDE SEQUENCE [LARGE SCALE GENOMIC DNA]</scope>
    <source>
        <strain evidence="21">DSM 23256</strain>
    </source>
</reference>
<feature type="domain" description="CMP/dCMP-type deaminase" evidence="19">
    <location>
        <begin position="1"/>
        <end position="123"/>
    </location>
</feature>
<gene>
    <name evidence="20" type="ORF">SAMN05660235_01483</name>
</gene>
<feature type="binding site" evidence="18">
    <location>
        <position position="50"/>
    </location>
    <ligand>
        <name>Zn(2+)</name>
        <dbReference type="ChEBI" id="CHEBI:29105"/>
        <note>catalytic</note>
    </ligand>
</feature>
<dbReference type="InterPro" id="IPR011549">
    <property type="entry name" value="RibD_C"/>
</dbReference>
<evidence type="ECO:0000256" key="10">
    <source>
        <dbReference type="ARBA" id="ARBA00022857"/>
    </source>
</evidence>
<dbReference type="SUPFAM" id="SSF53927">
    <property type="entry name" value="Cytidine deaminase-like"/>
    <property type="match status" value="1"/>
</dbReference>
<feature type="binding site" evidence="17">
    <location>
        <position position="184"/>
    </location>
    <ligand>
        <name>substrate</name>
    </ligand>
</feature>
<dbReference type="PANTHER" id="PTHR38011">
    <property type="entry name" value="DIHYDROFOLATE REDUCTASE FAMILY PROTEIN (AFU_ORTHOLOGUE AFUA_8G06820)"/>
    <property type="match status" value="1"/>
</dbReference>
<keyword evidence="12" id="KW-0511">Multifunctional enzyme</keyword>
<feature type="binding site" evidence="17">
    <location>
        <position position="154"/>
    </location>
    <ligand>
        <name>NADP(+)</name>
        <dbReference type="ChEBI" id="CHEBI:58349"/>
    </ligand>
</feature>
<evidence type="ECO:0000256" key="1">
    <source>
        <dbReference type="ARBA" id="ARBA00002151"/>
    </source>
</evidence>
<dbReference type="Pfam" id="PF01872">
    <property type="entry name" value="RibD_C"/>
    <property type="match status" value="1"/>
</dbReference>
<evidence type="ECO:0000256" key="5">
    <source>
        <dbReference type="ARBA" id="ARBA00007417"/>
    </source>
</evidence>
<comment type="pathway">
    <text evidence="2 15">Cofactor biosynthesis; riboflavin biosynthesis; 5-amino-6-(D-ribitylamino)uracil from GTP: step 2/4.</text>
</comment>
<evidence type="ECO:0000256" key="13">
    <source>
        <dbReference type="ARBA" id="ARBA00049861"/>
    </source>
</evidence>
<name>A0A1G7KTC0_9FIRM</name>
<evidence type="ECO:0000256" key="15">
    <source>
        <dbReference type="PIRNR" id="PIRNR006769"/>
    </source>
</evidence>
<dbReference type="InterPro" id="IPR004794">
    <property type="entry name" value="Eubact_RibD"/>
</dbReference>
<comment type="similarity">
    <text evidence="4 15">In the N-terminal section; belongs to the cytidine and deoxycytidylate deaminase family.</text>
</comment>
<dbReference type="GO" id="GO:0008270">
    <property type="term" value="F:zinc ion binding"/>
    <property type="evidence" value="ECO:0007669"/>
    <property type="project" value="InterPro"/>
</dbReference>
<evidence type="ECO:0000256" key="8">
    <source>
        <dbReference type="ARBA" id="ARBA00022801"/>
    </source>
</evidence>
<evidence type="ECO:0000256" key="3">
    <source>
        <dbReference type="ARBA" id="ARBA00004910"/>
    </source>
</evidence>
<dbReference type="NCBIfam" id="TIGR00326">
    <property type="entry name" value="eubact_ribD"/>
    <property type="match status" value="1"/>
</dbReference>
<dbReference type="PANTHER" id="PTHR38011:SF7">
    <property type="entry name" value="2,5-DIAMINO-6-RIBOSYLAMINO-4(3H)-PYRIMIDINONE 5'-PHOSPHATE REDUCTASE"/>
    <property type="match status" value="1"/>
</dbReference>
<dbReference type="OrthoDB" id="9800865at2"/>
<comment type="cofactor">
    <cofactor evidence="15 18">
        <name>Zn(2+)</name>
        <dbReference type="ChEBI" id="CHEBI:29105"/>
    </cofactor>
    <text evidence="15 18">Binds 1 zinc ion.</text>
</comment>
<dbReference type="Gene3D" id="3.40.430.10">
    <property type="entry name" value="Dihydrofolate Reductase, subunit A"/>
    <property type="match status" value="1"/>
</dbReference>
<evidence type="ECO:0000256" key="11">
    <source>
        <dbReference type="ARBA" id="ARBA00023002"/>
    </source>
</evidence>
<dbReference type="Pfam" id="PF00383">
    <property type="entry name" value="dCMP_cyt_deam_1"/>
    <property type="match status" value="1"/>
</dbReference>
<feature type="binding site" evidence="18">
    <location>
        <position position="75"/>
    </location>
    <ligand>
        <name>Zn(2+)</name>
        <dbReference type="ChEBI" id="CHEBI:29105"/>
        <note>catalytic</note>
    </ligand>
</feature>
<comment type="pathway">
    <text evidence="3 15">Cofactor biosynthesis; riboflavin biosynthesis; 5-amino-6-(D-ribitylamino)uracil from GTP: step 3/4.</text>
</comment>
<dbReference type="RefSeq" id="WP_093689557.1">
    <property type="nucleotide sequence ID" value="NZ_FNBU01000009.1"/>
</dbReference>
<feature type="binding site" evidence="17">
    <location>
        <begin position="295"/>
        <end position="301"/>
    </location>
    <ligand>
        <name>NADP(+)</name>
        <dbReference type="ChEBI" id="CHEBI:58349"/>
    </ligand>
</feature>